<keyword evidence="3" id="KW-1185">Reference proteome</keyword>
<evidence type="ECO:0000256" key="1">
    <source>
        <dbReference type="SAM" id="MobiDB-lite"/>
    </source>
</evidence>
<comment type="caution">
    <text evidence="2">The sequence shown here is derived from an EMBL/GenBank/DDBJ whole genome shotgun (WGS) entry which is preliminary data.</text>
</comment>
<organism evidence="2 3">
    <name type="scientific">Ilyodon furcidens</name>
    <name type="common">goldbreast splitfin</name>
    <dbReference type="NCBI Taxonomy" id="33524"/>
    <lineage>
        <taxon>Eukaryota</taxon>
        <taxon>Metazoa</taxon>
        <taxon>Chordata</taxon>
        <taxon>Craniata</taxon>
        <taxon>Vertebrata</taxon>
        <taxon>Euteleostomi</taxon>
        <taxon>Actinopterygii</taxon>
        <taxon>Neopterygii</taxon>
        <taxon>Teleostei</taxon>
        <taxon>Neoteleostei</taxon>
        <taxon>Acanthomorphata</taxon>
        <taxon>Ovalentaria</taxon>
        <taxon>Atherinomorphae</taxon>
        <taxon>Cyprinodontiformes</taxon>
        <taxon>Goodeidae</taxon>
        <taxon>Ilyodon</taxon>
    </lineage>
</organism>
<gene>
    <name evidence="2" type="ORF">ILYODFUR_032446</name>
</gene>
<evidence type="ECO:0000313" key="3">
    <source>
        <dbReference type="Proteomes" id="UP001482620"/>
    </source>
</evidence>
<protein>
    <submittedName>
        <fullName evidence="2">Uncharacterized protein</fullName>
    </submittedName>
</protein>
<evidence type="ECO:0000313" key="2">
    <source>
        <dbReference type="EMBL" id="MEQ2249749.1"/>
    </source>
</evidence>
<proteinExistence type="predicted"/>
<reference evidence="2 3" key="1">
    <citation type="submission" date="2021-06" db="EMBL/GenBank/DDBJ databases">
        <authorList>
            <person name="Palmer J.M."/>
        </authorList>
    </citation>
    <scope>NUCLEOTIDE SEQUENCE [LARGE SCALE GENOMIC DNA]</scope>
    <source>
        <strain evidence="3">if_2019</strain>
        <tissue evidence="2">Muscle</tissue>
    </source>
</reference>
<dbReference type="Proteomes" id="UP001482620">
    <property type="component" value="Unassembled WGS sequence"/>
</dbReference>
<feature type="region of interest" description="Disordered" evidence="1">
    <location>
        <begin position="57"/>
        <end position="104"/>
    </location>
</feature>
<sequence length="117" mass="13471">MVTPKLYNDVSLCLLFVKCQNGVLGRTKVQTRARQQHVVKVFNSLFQRLPNEAKTLQVQTISRRSKNSRKYTLQEHGNTKNIVEGSERKEPEKNNQNQRAYKQRDVRYVAGGLLPSA</sequence>
<name>A0ABV0UYF3_9TELE</name>
<dbReference type="EMBL" id="JAHRIQ010086372">
    <property type="protein sequence ID" value="MEQ2249749.1"/>
    <property type="molecule type" value="Genomic_DNA"/>
</dbReference>
<accession>A0ABV0UYF3</accession>